<dbReference type="CDD" id="cd23763">
    <property type="entry name" value="ASKHA_ATPase_ROK"/>
    <property type="match status" value="1"/>
</dbReference>
<protein>
    <submittedName>
        <fullName evidence="2">ROK family protein</fullName>
    </submittedName>
</protein>
<dbReference type="Pfam" id="PF00480">
    <property type="entry name" value="ROK"/>
    <property type="match status" value="1"/>
</dbReference>
<comment type="caution">
    <text evidence="2">The sequence shown here is derived from an EMBL/GenBank/DDBJ whole genome shotgun (WGS) entry which is preliminary data.</text>
</comment>
<evidence type="ECO:0000313" key="3">
    <source>
        <dbReference type="Proteomes" id="UP000719942"/>
    </source>
</evidence>
<dbReference type="EMBL" id="JAGFNZ010000002">
    <property type="protein sequence ID" value="MBW7572148.1"/>
    <property type="molecule type" value="Genomic_DNA"/>
</dbReference>
<comment type="similarity">
    <text evidence="1">Belongs to the ROK (NagC/XylR) family.</text>
</comment>
<dbReference type="PANTHER" id="PTHR18964:SF149">
    <property type="entry name" value="BIFUNCTIONAL UDP-N-ACETYLGLUCOSAMINE 2-EPIMERASE_N-ACETYLMANNOSAMINE KINASE"/>
    <property type="match status" value="1"/>
</dbReference>
<evidence type="ECO:0000313" key="2">
    <source>
        <dbReference type="EMBL" id="MBW7572148.1"/>
    </source>
</evidence>
<keyword evidence="3" id="KW-1185">Reference proteome</keyword>
<gene>
    <name evidence="2" type="ORF">J5W02_04920</name>
</gene>
<reference evidence="2 3" key="1">
    <citation type="submission" date="2021-03" db="EMBL/GenBank/DDBJ databases">
        <title>Caproiciproducens sp. nov. isolated from feces of cow.</title>
        <authorList>
            <person name="Choi J.-Y."/>
        </authorList>
    </citation>
    <scope>NUCLEOTIDE SEQUENCE [LARGE SCALE GENOMIC DNA]</scope>
    <source>
        <strain evidence="2 3">AGMB10547</strain>
    </source>
</reference>
<evidence type="ECO:0000256" key="1">
    <source>
        <dbReference type="ARBA" id="ARBA00006479"/>
    </source>
</evidence>
<sequence length="325" mass="34142">MLAIGIDIGGTKCAVNLGEVTESSAAVLHKCKVRKTAEYSPAQMLEALAQDVKSCLEKGNGQKIAGIGISCGGPLDSGKGIILSPPNLPGWDRIPVTEYFQRETGIPAWLCNDANACALAEWKLGAGKGTSNMVFITFGTGLGAGLILDNRLYAGAGDMAGEIGHIRLSDYGPAGYGKMGSFEGFCSGGGIAQLAQSMLREEFQMGHRPALCGSIGELGEITAAKVGAAAKNGDPLALEVLKRVGLQLGKGLSVLMDILNPECIVIGSIFVRNYEEIWPSTRKVIERETLPAARKACRILPSQLSESVGDIAGLMVAGYHLGWEY</sequence>
<dbReference type="InterPro" id="IPR043129">
    <property type="entry name" value="ATPase_NBD"/>
</dbReference>
<dbReference type="PANTHER" id="PTHR18964">
    <property type="entry name" value="ROK (REPRESSOR, ORF, KINASE) FAMILY"/>
    <property type="match status" value="1"/>
</dbReference>
<accession>A0ABS7DLJ1</accession>
<dbReference type="SUPFAM" id="SSF53067">
    <property type="entry name" value="Actin-like ATPase domain"/>
    <property type="match status" value="1"/>
</dbReference>
<dbReference type="Proteomes" id="UP000719942">
    <property type="component" value="Unassembled WGS sequence"/>
</dbReference>
<organism evidence="2 3">
    <name type="scientific">Caproiciproducens faecalis</name>
    <dbReference type="NCBI Taxonomy" id="2820301"/>
    <lineage>
        <taxon>Bacteria</taxon>
        <taxon>Bacillati</taxon>
        <taxon>Bacillota</taxon>
        <taxon>Clostridia</taxon>
        <taxon>Eubacteriales</taxon>
        <taxon>Acutalibacteraceae</taxon>
        <taxon>Caproiciproducens</taxon>
    </lineage>
</organism>
<proteinExistence type="inferred from homology"/>
<dbReference type="RefSeq" id="WP_219964570.1">
    <property type="nucleotide sequence ID" value="NZ_JAGFNZ010000002.1"/>
</dbReference>
<dbReference type="Gene3D" id="3.30.420.40">
    <property type="match status" value="2"/>
</dbReference>
<name>A0ABS7DLJ1_9FIRM</name>
<dbReference type="InterPro" id="IPR000600">
    <property type="entry name" value="ROK"/>
</dbReference>